<dbReference type="EMBL" id="GBXM01015731">
    <property type="protein sequence ID" value="JAH92846.1"/>
    <property type="molecule type" value="Transcribed_RNA"/>
</dbReference>
<protein>
    <submittedName>
        <fullName evidence="1">Uncharacterized protein</fullName>
    </submittedName>
</protein>
<accession>A0A0E9WRF5</accession>
<evidence type="ECO:0000313" key="1">
    <source>
        <dbReference type="EMBL" id="JAH92846.1"/>
    </source>
</evidence>
<sequence>MFFFSFSLGCSQWGPLYIKESAISQSMQCLQTESRTRSSAIDIQRPAQANLS</sequence>
<name>A0A0E9WRF5_ANGAN</name>
<dbReference type="AlphaFoldDB" id="A0A0E9WRF5"/>
<reference evidence="1" key="2">
    <citation type="journal article" date="2015" name="Fish Shellfish Immunol.">
        <title>Early steps in the European eel (Anguilla anguilla)-Vibrio vulnificus interaction in the gills: Role of the RtxA13 toxin.</title>
        <authorList>
            <person name="Callol A."/>
            <person name="Pajuelo D."/>
            <person name="Ebbesson L."/>
            <person name="Teles M."/>
            <person name="MacKenzie S."/>
            <person name="Amaro C."/>
        </authorList>
    </citation>
    <scope>NUCLEOTIDE SEQUENCE</scope>
</reference>
<reference evidence="1" key="1">
    <citation type="submission" date="2014-11" db="EMBL/GenBank/DDBJ databases">
        <authorList>
            <person name="Amaro Gonzalez C."/>
        </authorList>
    </citation>
    <scope>NUCLEOTIDE SEQUENCE</scope>
</reference>
<proteinExistence type="predicted"/>
<organism evidence="1">
    <name type="scientific">Anguilla anguilla</name>
    <name type="common">European freshwater eel</name>
    <name type="synonym">Muraena anguilla</name>
    <dbReference type="NCBI Taxonomy" id="7936"/>
    <lineage>
        <taxon>Eukaryota</taxon>
        <taxon>Metazoa</taxon>
        <taxon>Chordata</taxon>
        <taxon>Craniata</taxon>
        <taxon>Vertebrata</taxon>
        <taxon>Euteleostomi</taxon>
        <taxon>Actinopterygii</taxon>
        <taxon>Neopterygii</taxon>
        <taxon>Teleostei</taxon>
        <taxon>Anguilliformes</taxon>
        <taxon>Anguillidae</taxon>
        <taxon>Anguilla</taxon>
    </lineage>
</organism>